<proteinExistence type="predicted"/>
<organism evidence="5 6">
    <name type="scientific">Oryzias javanicus</name>
    <name type="common">Javanese ricefish</name>
    <name type="synonym">Aplocheilus javanicus</name>
    <dbReference type="NCBI Taxonomy" id="123683"/>
    <lineage>
        <taxon>Eukaryota</taxon>
        <taxon>Metazoa</taxon>
        <taxon>Chordata</taxon>
        <taxon>Craniata</taxon>
        <taxon>Vertebrata</taxon>
        <taxon>Euteleostomi</taxon>
        <taxon>Actinopterygii</taxon>
        <taxon>Neopterygii</taxon>
        <taxon>Teleostei</taxon>
        <taxon>Neoteleostei</taxon>
        <taxon>Acanthomorphata</taxon>
        <taxon>Ovalentaria</taxon>
        <taxon>Atherinomorphae</taxon>
        <taxon>Beloniformes</taxon>
        <taxon>Adrianichthyidae</taxon>
        <taxon>Oryziinae</taxon>
        <taxon>Oryzias</taxon>
    </lineage>
</organism>
<dbReference type="GO" id="GO:0043409">
    <property type="term" value="P:negative regulation of MAPK cascade"/>
    <property type="evidence" value="ECO:0007669"/>
    <property type="project" value="TreeGrafter"/>
</dbReference>
<dbReference type="AlphaFoldDB" id="A0A3S2Q245"/>
<evidence type="ECO:0000313" key="6">
    <source>
        <dbReference type="Proteomes" id="UP000283210"/>
    </source>
</evidence>
<name>A0A3S2Q245_ORYJA</name>
<evidence type="ECO:0000256" key="2">
    <source>
        <dbReference type="ARBA" id="ARBA00022723"/>
    </source>
</evidence>
<protein>
    <recommendedName>
        <fullName evidence="7">Protein-serine/threonine phosphatase</fullName>
    </recommendedName>
</protein>
<dbReference type="GO" id="GO:0051879">
    <property type="term" value="F:Hsp90 protein binding"/>
    <property type="evidence" value="ECO:0007669"/>
    <property type="project" value="TreeGrafter"/>
</dbReference>
<sequence length="217" mass="24500">MFSRLRSSSHLQLSSEAIQALVFLQVHGKRILKLLQKIFSWLPLATVIDQKVLVLHGGISDTTDLAVLAKVDRHNYVSALRPPKKRNQSLSGISIDMDIEDEGWGTSRVFQRRASLTYAKSMGTRSCFHNRSLQDFSGRIKMNMENELEISRRKQDPDVPVRRLSFDLLRSRVGTSSVITRGLNLFTVSKPLLENGVSGAPQQRSASRHTMRKICGR</sequence>
<gene>
    <name evidence="5" type="ORF">OJAV_G00085160</name>
</gene>
<comment type="cofactor">
    <cofactor evidence="1">
        <name>Mn(2+)</name>
        <dbReference type="ChEBI" id="CHEBI:29035"/>
    </cofactor>
</comment>
<reference evidence="5 6" key="1">
    <citation type="submission" date="2018-11" db="EMBL/GenBank/DDBJ databases">
        <authorList>
            <person name="Lopez-Roques C."/>
            <person name="Donnadieu C."/>
            <person name="Bouchez O."/>
            <person name="Klopp C."/>
            <person name="Cabau C."/>
            <person name="Zahm M."/>
        </authorList>
    </citation>
    <scope>NUCLEOTIDE SEQUENCE [LARGE SCALE GENOMIC DNA]</scope>
    <source>
        <strain evidence="5">RS831</strain>
        <tissue evidence="5">Whole body</tissue>
    </source>
</reference>
<evidence type="ECO:0000313" key="5">
    <source>
        <dbReference type="EMBL" id="RVE67768.1"/>
    </source>
</evidence>
<dbReference type="OrthoDB" id="442428at2759"/>
<dbReference type="Proteomes" id="UP000283210">
    <property type="component" value="Chromosome 9"/>
</dbReference>
<dbReference type="PANTHER" id="PTHR45668">
    <property type="entry name" value="SERINE/THREONINE-PROTEIN PHOSPHATASE 5-RELATED"/>
    <property type="match status" value="1"/>
</dbReference>
<dbReference type="EMBL" id="CM012445">
    <property type="protein sequence ID" value="RVE67768.1"/>
    <property type="molecule type" value="Genomic_DNA"/>
</dbReference>
<accession>A0A3S2Q245</accession>
<dbReference type="InterPro" id="IPR051134">
    <property type="entry name" value="PPP_phosphatase"/>
</dbReference>
<feature type="compositionally biased region" description="Basic residues" evidence="4">
    <location>
        <begin position="206"/>
        <end position="217"/>
    </location>
</feature>
<evidence type="ECO:0000256" key="1">
    <source>
        <dbReference type="ARBA" id="ARBA00001936"/>
    </source>
</evidence>
<feature type="region of interest" description="Disordered" evidence="4">
    <location>
        <begin position="197"/>
        <end position="217"/>
    </location>
</feature>
<dbReference type="Gene3D" id="3.60.21.10">
    <property type="match status" value="1"/>
</dbReference>
<keyword evidence="2" id="KW-0479">Metal-binding</keyword>
<keyword evidence="3" id="KW-0464">Manganese</keyword>
<evidence type="ECO:0008006" key="7">
    <source>
        <dbReference type="Google" id="ProtNLM"/>
    </source>
</evidence>
<reference evidence="5 6" key="2">
    <citation type="submission" date="2019-01" db="EMBL/GenBank/DDBJ databases">
        <title>A chromosome length genome reference of the Java medaka (oryzias javanicus).</title>
        <authorList>
            <person name="Herpin A."/>
            <person name="Takehana Y."/>
            <person name="Naruse K."/>
            <person name="Ansai S."/>
            <person name="Kawaguchi M."/>
        </authorList>
    </citation>
    <scope>NUCLEOTIDE SEQUENCE [LARGE SCALE GENOMIC DNA]</scope>
    <source>
        <strain evidence="5">RS831</strain>
        <tissue evidence="5">Whole body</tissue>
    </source>
</reference>
<dbReference type="GO" id="GO:0046872">
    <property type="term" value="F:metal ion binding"/>
    <property type="evidence" value="ECO:0007669"/>
    <property type="project" value="UniProtKB-KW"/>
</dbReference>
<keyword evidence="6" id="KW-1185">Reference proteome</keyword>
<dbReference type="InterPro" id="IPR029052">
    <property type="entry name" value="Metallo-depent_PP-like"/>
</dbReference>
<evidence type="ECO:0000256" key="4">
    <source>
        <dbReference type="SAM" id="MobiDB-lite"/>
    </source>
</evidence>
<dbReference type="PANTHER" id="PTHR45668:SF15">
    <property type="entry name" value="SERINE_THREONINE-PROTEIN PHOSPHATASE"/>
    <property type="match status" value="1"/>
</dbReference>
<dbReference type="SUPFAM" id="SSF56300">
    <property type="entry name" value="Metallo-dependent phosphatases"/>
    <property type="match status" value="1"/>
</dbReference>
<evidence type="ECO:0000256" key="3">
    <source>
        <dbReference type="ARBA" id="ARBA00023211"/>
    </source>
</evidence>